<keyword evidence="3" id="KW-1185">Reference proteome</keyword>
<gene>
    <name evidence="2" type="primary">WBGene00278700</name>
</gene>
<evidence type="ECO:0000313" key="3">
    <source>
        <dbReference type="Proteomes" id="UP000005239"/>
    </source>
</evidence>
<proteinExistence type="predicted"/>
<accession>A0A8R1UX58</accession>
<accession>A0A2A6C481</accession>
<dbReference type="EnsemblMetazoa" id="PPA40331.1">
    <property type="protein sequence ID" value="PPA40331.1"/>
    <property type="gene ID" value="WBGene00278700"/>
</dbReference>
<name>A0A2A6C481_PRIPA</name>
<dbReference type="AlphaFoldDB" id="A0A2A6C481"/>
<organism evidence="2 3">
    <name type="scientific">Pristionchus pacificus</name>
    <name type="common">Parasitic nematode worm</name>
    <dbReference type="NCBI Taxonomy" id="54126"/>
    <lineage>
        <taxon>Eukaryota</taxon>
        <taxon>Metazoa</taxon>
        <taxon>Ecdysozoa</taxon>
        <taxon>Nematoda</taxon>
        <taxon>Chromadorea</taxon>
        <taxon>Rhabditida</taxon>
        <taxon>Rhabditina</taxon>
        <taxon>Diplogasteromorpha</taxon>
        <taxon>Diplogasteroidea</taxon>
        <taxon>Neodiplogasteridae</taxon>
        <taxon>Pristionchus</taxon>
    </lineage>
</organism>
<dbReference type="Proteomes" id="UP000005239">
    <property type="component" value="Unassembled WGS sequence"/>
</dbReference>
<feature type="region of interest" description="Disordered" evidence="1">
    <location>
        <begin position="1"/>
        <end position="30"/>
    </location>
</feature>
<evidence type="ECO:0000256" key="1">
    <source>
        <dbReference type="SAM" id="MobiDB-lite"/>
    </source>
</evidence>
<protein>
    <submittedName>
        <fullName evidence="2">Uncharacterized protein</fullName>
    </submittedName>
</protein>
<reference evidence="3" key="1">
    <citation type="journal article" date="2008" name="Nat. Genet.">
        <title>The Pristionchus pacificus genome provides a unique perspective on nematode lifestyle and parasitism.</title>
        <authorList>
            <person name="Dieterich C."/>
            <person name="Clifton S.W."/>
            <person name="Schuster L.N."/>
            <person name="Chinwalla A."/>
            <person name="Delehaunty K."/>
            <person name="Dinkelacker I."/>
            <person name="Fulton L."/>
            <person name="Fulton R."/>
            <person name="Godfrey J."/>
            <person name="Minx P."/>
            <person name="Mitreva M."/>
            <person name="Roeseler W."/>
            <person name="Tian H."/>
            <person name="Witte H."/>
            <person name="Yang S.P."/>
            <person name="Wilson R.K."/>
            <person name="Sommer R.J."/>
        </authorList>
    </citation>
    <scope>NUCLEOTIDE SEQUENCE [LARGE SCALE GENOMIC DNA]</scope>
    <source>
        <strain evidence="3">PS312</strain>
    </source>
</reference>
<sequence length="84" mass="9221">VSTDAIPPDGATSTSERPTRAPSTYKRPPSTLWDADDVRLPLIHSLPLRPFDEGLCDRWKDTCLMGTLATDCINYANSVIFGGR</sequence>
<reference evidence="2" key="2">
    <citation type="submission" date="2022-06" db="UniProtKB">
        <authorList>
            <consortium name="EnsemblMetazoa"/>
        </authorList>
    </citation>
    <scope>IDENTIFICATION</scope>
    <source>
        <strain evidence="2">PS312</strain>
    </source>
</reference>
<evidence type="ECO:0000313" key="2">
    <source>
        <dbReference type="EnsemblMetazoa" id="PPA40331.1"/>
    </source>
</evidence>